<proteinExistence type="predicted"/>
<dbReference type="Pfam" id="PF01548">
    <property type="entry name" value="DEDD_Tnp_IS110"/>
    <property type="match status" value="1"/>
</dbReference>
<dbReference type="Proteomes" id="UP000094056">
    <property type="component" value="Unassembled WGS sequence"/>
</dbReference>
<feature type="domain" description="Transposase IS110-like N-terminal" evidence="1">
    <location>
        <begin position="4"/>
        <end position="147"/>
    </location>
</feature>
<comment type="caution">
    <text evidence="3">The sequence shown here is derived from an EMBL/GenBank/DDBJ whole genome shotgun (WGS) entry which is preliminary data.</text>
</comment>
<feature type="domain" description="Transposase IS116/IS110/IS902 C-terminal" evidence="2">
    <location>
        <begin position="211"/>
        <end position="294"/>
    </location>
</feature>
<dbReference type="InterPro" id="IPR002525">
    <property type="entry name" value="Transp_IS110-like_N"/>
</dbReference>
<name>A0A1E3X628_9BACT</name>
<sequence>MYYVGVDLHKETSWFYIVDANGKKVDSRNISNKPEILKRYLKKIPKPFTLAVEATYNWYYFVDLAEQYAVKVFLANSYELKAFAKRHKKTDKIDARLIAQILQKGYLPVVTIADQHTRQVRELLRYRINLVTDRSRNIYRLKALLDKLGHNSSGDFTTYKRLNIIVIEKLPIIYADIVKNYIERIRDLTRKLSDIEKNIITISYKDPDMLNLMSLPGIGPFSAALIKSEIIDISRFVTFNRLCAYAGLAPRVSASANKTFHGPLNINRRKYLQWILLENVYHFISAIPEMQDKYTILKQRKGHNTAKVALAREMLKIIYHVLKERRPFYFDKKEPKIQSVAATALCGV</sequence>
<dbReference type="InterPro" id="IPR047650">
    <property type="entry name" value="Transpos_IS110"/>
</dbReference>
<gene>
    <name evidence="3" type="ORF">SCARUB_03795</name>
</gene>
<dbReference type="GO" id="GO:0004803">
    <property type="term" value="F:transposase activity"/>
    <property type="evidence" value="ECO:0007669"/>
    <property type="project" value="InterPro"/>
</dbReference>
<dbReference type="NCBIfam" id="NF033542">
    <property type="entry name" value="transpos_IS110"/>
    <property type="match status" value="1"/>
</dbReference>
<dbReference type="InterPro" id="IPR003346">
    <property type="entry name" value="Transposase_20"/>
</dbReference>
<organism evidence="3 4">
    <name type="scientific">Candidatus Scalindua rubra</name>
    <dbReference type="NCBI Taxonomy" id="1872076"/>
    <lineage>
        <taxon>Bacteria</taxon>
        <taxon>Pseudomonadati</taxon>
        <taxon>Planctomycetota</taxon>
        <taxon>Candidatus Brocadiia</taxon>
        <taxon>Candidatus Brocadiales</taxon>
        <taxon>Candidatus Scalinduaceae</taxon>
        <taxon>Candidatus Scalindua</taxon>
    </lineage>
</organism>
<evidence type="ECO:0000259" key="1">
    <source>
        <dbReference type="Pfam" id="PF01548"/>
    </source>
</evidence>
<dbReference type="EMBL" id="MAYW01000145">
    <property type="protein sequence ID" value="ODS31088.1"/>
    <property type="molecule type" value="Genomic_DNA"/>
</dbReference>
<protein>
    <submittedName>
        <fullName evidence="3">Putative transposase</fullName>
    </submittedName>
</protein>
<dbReference type="PANTHER" id="PTHR33055">
    <property type="entry name" value="TRANSPOSASE FOR INSERTION SEQUENCE ELEMENT IS1111A"/>
    <property type="match status" value="1"/>
</dbReference>
<reference evidence="3 4" key="1">
    <citation type="submission" date="2016-07" db="EMBL/GenBank/DDBJ databases">
        <title>Draft genome of Scalindua rubra, obtained from a brine-seawater interface in the Red Sea, sheds light on salt adaptation in anammox bacteria.</title>
        <authorList>
            <person name="Speth D.R."/>
            <person name="Lagkouvardos I."/>
            <person name="Wang Y."/>
            <person name="Qian P.-Y."/>
            <person name="Dutilh B.E."/>
            <person name="Jetten M.S."/>
        </authorList>
    </citation>
    <scope>NUCLEOTIDE SEQUENCE [LARGE SCALE GENOMIC DNA]</scope>
    <source>
        <strain evidence="3">BSI-1</strain>
    </source>
</reference>
<dbReference type="PANTHER" id="PTHR33055:SF13">
    <property type="entry name" value="TRANSPOSASE"/>
    <property type="match status" value="1"/>
</dbReference>
<dbReference type="GO" id="GO:0003677">
    <property type="term" value="F:DNA binding"/>
    <property type="evidence" value="ECO:0007669"/>
    <property type="project" value="InterPro"/>
</dbReference>
<dbReference type="GO" id="GO:0006313">
    <property type="term" value="P:DNA transposition"/>
    <property type="evidence" value="ECO:0007669"/>
    <property type="project" value="InterPro"/>
</dbReference>
<accession>A0A1E3X628</accession>
<evidence type="ECO:0000259" key="2">
    <source>
        <dbReference type="Pfam" id="PF02371"/>
    </source>
</evidence>
<evidence type="ECO:0000313" key="3">
    <source>
        <dbReference type="EMBL" id="ODS31088.1"/>
    </source>
</evidence>
<dbReference type="AlphaFoldDB" id="A0A1E3X628"/>
<evidence type="ECO:0000313" key="4">
    <source>
        <dbReference type="Proteomes" id="UP000094056"/>
    </source>
</evidence>
<dbReference type="Pfam" id="PF02371">
    <property type="entry name" value="Transposase_20"/>
    <property type="match status" value="1"/>
</dbReference>